<dbReference type="Gene3D" id="3.30.2010.10">
    <property type="entry name" value="Metalloproteases ('zincins'), catalytic domain"/>
    <property type="match status" value="1"/>
</dbReference>
<evidence type="ECO:0000313" key="2">
    <source>
        <dbReference type="EMBL" id="KKN54726.1"/>
    </source>
</evidence>
<feature type="transmembrane region" description="Helical" evidence="1">
    <location>
        <begin position="6"/>
        <end position="30"/>
    </location>
</feature>
<gene>
    <name evidence="2" type="ORF">LCGC14_0589540</name>
</gene>
<proteinExistence type="predicted"/>
<keyword evidence="1" id="KW-1133">Transmembrane helix</keyword>
<comment type="caution">
    <text evidence="2">The sequence shown here is derived from an EMBL/GenBank/DDBJ whole genome shotgun (WGS) entry which is preliminary data.</text>
</comment>
<keyword evidence="1" id="KW-0812">Transmembrane</keyword>
<keyword evidence="1" id="KW-0472">Membrane</keyword>
<sequence>MNLVMHSLFLISVAVLSFSVASALIAHAFLRWSNQFNPRSRLFLLRLFAAWPLLGGLVIGVMVSLPSIYHDSKLPFDHCHNPGGCVMQPASHMLSIGEFTLFIGLLGLLFWATINALLQWRRAYALADSIETNTYATLAPDIHVVEATQPLAFSVGLFKPVAALSTELIRLLTPQQLDIICNHEQVHLRHYDNGYKWALRLLCAFHWPRVKRAILSEHAVTLELRADQHVAQHTEDPIAVAETIVVMQRLIKPLKTSEPVCQFVGSALERRVQYLLAQSPSRDLPKCSAALCLITAIVIITSGAAPIHNALEAILRA</sequence>
<dbReference type="CDD" id="cd07326">
    <property type="entry name" value="M56_BlaR1_MecR1_like"/>
    <property type="match status" value="1"/>
</dbReference>
<feature type="transmembrane region" description="Helical" evidence="1">
    <location>
        <begin position="99"/>
        <end position="118"/>
    </location>
</feature>
<reference evidence="2" key="1">
    <citation type="journal article" date="2015" name="Nature">
        <title>Complex archaea that bridge the gap between prokaryotes and eukaryotes.</title>
        <authorList>
            <person name="Spang A."/>
            <person name="Saw J.H."/>
            <person name="Jorgensen S.L."/>
            <person name="Zaremba-Niedzwiedzka K."/>
            <person name="Martijn J."/>
            <person name="Lind A.E."/>
            <person name="van Eijk R."/>
            <person name="Schleper C."/>
            <person name="Guy L."/>
            <person name="Ettema T.J."/>
        </authorList>
    </citation>
    <scope>NUCLEOTIDE SEQUENCE</scope>
</reference>
<dbReference type="InterPro" id="IPR052173">
    <property type="entry name" value="Beta-lactam_resp_regulator"/>
</dbReference>
<accession>A0A0F9U040</accession>
<dbReference type="PANTHER" id="PTHR34978">
    <property type="entry name" value="POSSIBLE SENSOR-TRANSDUCER PROTEIN BLAR"/>
    <property type="match status" value="1"/>
</dbReference>
<dbReference type="PANTHER" id="PTHR34978:SF3">
    <property type="entry name" value="SLR0241 PROTEIN"/>
    <property type="match status" value="1"/>
</dbReference>
<dbReference type="EMBL" id="LAZR01000916">
    <property type="protein sequence ID" value="KKN54726.1"/>
    <property type="molecule type" value="Genomic_DNA"/>
</dbReference>
<protein>
    <submittedName>
        <fullName evidence="2">Uncharacterized protein</fullName>
    </submittedName>
</protein>
<name>A0A0F9U040_9ZZZZ</name>
<organism evidence="2">
    <name type="scientific">marine sediment metagenome</name>
    <dbReference type="NCBI Taxonomy" id="412755"/>
    <lineage>
        <taxon>unclassified sequences</taxon>
        <taxon>metagenomes</taxon>
        <taxon>ecological metagenomes</taxon>
    </lineage>
</organism>
<dbReference type="AlphaFoldDB" id="A0A0F9U040"/>
<feature type="transmembrane region" description="Helical" evidence="1">
    <location>
        <begin position="42"/>
        <end position="65"/>
    </location>
</feature>
<feature type="transmembrane region" description="Helical" evidence="1">
    <location>
        <begin position="287"/>
        <end position="307"/>
    </location>
</feature>
<evidence type="ECO:0000256" key="1">
    <source>
        <dbReference type="SAM" id="Phobius"/>
    </source>
</evidence>